<keyword evidence="3" id="KW-1185">Reference proteome</keyword>
<dbReference type="EMBL" id="CM007903">
    <property type="protein sequence ID" value="OTF99189.1"/>
    <property type="molecule type" value="Genomic_DNA"/>
</dbReference>
<keyword evidence="1" id="KW-0812">Transmembrane</keyword>
<reference evidence="3" key="1">
    <citation type="journal article" date="2017" name="Nature">
        <title>The sunflower genome provides insights into oil metabolism, flowering and Asterid evolution.</title>
        <authorList>
            <person name="Badouin H."/>
            <person name="Gouzy J."/>
            <person name="Grassa C.J."/>
            <person name="Murat F."/>
            <person name="Staton S.E."/>
            <person name="Cottret L."/>
            <person name="Lelandais-Briere C."/>
            <person name="Owens G.L."/>
            <person name="Carrere S."/>
            <person name="Mayjonade B."/>
            <person name="Legrand L."/>
            <person name="Gill N."/>
            <person name="Kane N.C."/>
            <person name="Bowers J.E."/>
            <person name="Hubner S."/>
            <person name="Bellec A."/>
            <person name="Berard A."/>
            <person name="Berges H."/>
            <person name="Blanchet N."/>
            <person name="Boniface M.C."/>
            <person name="Brunel D."/>
            <person name="Catrice O."/>
            <person name="Chaidir N."/>
            <person name="Claudel C."/>
            <person name="Donnadieu C."/>
            <person name="Faraut T."/>
            <person name="Fievet G."/>
            <person name="Helmstetter N."/>
            <person name="King M."/>
            <person name="Knapp S.J."/>
            <person name="Lai Z."/>
            <person name="Le Paslier M.C."/>
            <person name="Lippi Y."/>
            <person name="Lorenzon L."/>
            <person name="Mandel J.R."/>
            <person name="Marage G."/>
            <person name="Marchand G."/>
            <person name="Marquand E."/>
            <person name="Bret-Mestries E."/>
            <person name="Morien E."/>
            <person name="Nambeesan S."/>
            <person name="Nguyen T."/>
            <person name="Pegot-Espagnet P."/>
            <person name="Pouilly N."/>
            <person name="Raftis F."/>
            <person name="Sallet E."/>
            <person name="Schiex T."/>
            <person name="Thomas J."/>
            <person name="Vandecasteele C."/>
            <person name="Vares D."/>
            <person name="Vear F."/>
            <person name="Vautrin S."/>
            <person name="Crespi M."/>
            <person name="Mangin B."/>
            <person name="Burke J.M."/>
            <person name="Salse J."/>
            <person name="Munos S."/>
            <person name="Vincourt P."/>
            <person name="Rieseberg L.H."/>
            <person name="Langlade N.B."/>
        </authorList>
    </citation>
    <scope>NUCLEOTIDE SEQUENCE [LARGE SCALE GENOMIC DNA]</scope>
    <source>
        <strain evidence="3">cv. SF193</strain>
    </source>
</reference>
<evidence type="ECO:0000313" key="2">
    <source>
        <dbReference type="EMBL" id="OTF99189.1"/>
    </source>
</evidence>
<dbReference type="InParanoid" id="A0A251SK23"/>
<proteinExistence type="predicted"/>
<evidence type="ECO:0000313" key="3">
    <source>
        <dbReference type="Proteomes" id="UP000215914"/>
    </source>
</evidence>
<gene>
    <name evidence="2" type="ORF">HannXRQ_Chr14g0453841</name>
</gene>
<name>A0A251SK23_HELAN</name>
<dbReference type="AlphaFoldDB" id="A0A251SK23"/>
<dbReference type="Proteomes" id="UP000215914">
    <property type="component" value="Chromosome 14"/>
</dbReference>
<accession>A0A251SK23</accession>
<organism evidence="2 3">
    <name type="scientific">Helianthus annuus</name>
    <name type="common">Common sunflower</name>
    <dbReference type="NCBI Taxonomy" id="4232"/>
    <lineage>
        <taxon>Eukaryota</taxon>
        <taxon>Viridiplantae</taxon>
        <taxon>Streptophyta</taxon>
        <taxon>Embryophyta</taxon>
        <taxon>Tracheophyta</taxon>
        <taxon>Spermatophyta</taxon>
        <taxon>Magnoliopsida</taxon>
        <taxon>eudicotyledons</taxon>
        <taxon>Gunneridae</taxon>
        <taxon>Pentapetalae</taxon>
        <taxon>asterids</taxon>
        <taxon>campanulids</taxon>
        <taxon>Asterales</taxon>
        <taxon>Asteraceae</taxon>
        <taxon>Asteroideae</taxon>
        <taxon>Heliantheae alliance</taxon>
        <taxon>Heliantheae</taxon>
        <taxon>Helianthus</taxon>
    </lineage>
</organism>
<keyword evidence="1" id="KW-1133">Transmembrane helix</keyword>
<keyword evidence="1" id="KW-0472">Membrane</keyword>
<protein>
    <submittedName>
        <fullName evidence="2">Uncharacterized protein</fullName>
    </submittedName>
</protein>
<sequence length="79" mass="9349">MVLNMVIVISCWFWIGLFFLYWWDIGYRPSAKYRCEISVCNIGSDIIGDIAVILDALVDVDSEEDSWLTIRSCFKYWHF</sequence>
<feature type="transmembrane region" description="Helical" evidence="1">
    <location>
        <begin position="6"/>
        <end position="23"/>
    </location>
</feature>
<evidence type="ECO:0000256" key="1">
    <source>
        <dbReference type="SAM" id="Phobius"/>
    </source>
</evidence>